<keyword evidence="1" id="KW-0472">Membrane</keyword>
<comment type="caution">
    <text evidence="2">The sequence shown here is derived from an EMBL/GenBank/DDBJ whole genome shotgun (WGS) entry which is preliminary data.</text>
</comment>
<keyword evidence="1" id="KW-1133">Transmembrane helix</keyword>
<dbReference type="Proteomes" id="UP001597534">
    <property type="component" value="Unassembled WGS sequence"/>
</dbReference>
<feature type="transmembrane region" description="Helical" evidence="1">
    <location>
        <begin position="6"/>
        <end position="23"/>
    </location>
</feature>
<name>A0ABW5YLJ4_9FLAO</name>
<evidence type="ECO:0000313" key="3">
    <source>
        <dbReference type="Proteomes" id="UP001597534"/>
    </source>
</evidence>
<evidence type="ECO:0000256" key="1">
    <source>
        <dbReference type="SAM" id="Phobius"/>
    </source>
</evidence>
<feature type="transmembrane region" description="Helical" evidence="1">
    <location>
        <begin position="32"/>
        <end position="52"/>
    </location>
</feature>
<keyword evidence="1" id="KW-0812">Transmembrane</keyword>
<accession>A0ABW5YLJ4</accession>
<dbReference type="RefSeq" id="WP_379811573.1">
    <property type="nucleotide sequence ID" value="NZ_JBHUPC010000013.1"/>
</dbReference>
<organism evidence="2 3">
    <name type="scientific">Flavobacterium chuncheonense</name>
    <dbReference type="NCBI Taxonomy" id="2026653"/>
    <lineage>
        <taxon>Bacteria</taxon>
        <taxon>Pseudomonadati</taxon>
        <taxon>Bacteroidota</taxon>
        <taxon>Flavobacteriia</taxon>
        <taxon>Flavobacteriales</taxon>
        <taxon>Flavobacteriaceae</taxon>
        <taxon>Flavobacterium</taxon>
    </lineage>
</organism>
<proteinExistence type="predicted"/>
<reference evidence="3" key="1">
    <citation type="journal article" date="2019" name="Int. J. Syst. Evol. Microbiol.">
        <title>The Global Catalogue of Microorganisms (GCM) 10K type strain sequencing project: providing services to taxonomists for standard genome sequencing and annotation.</title>
        <authorList>
            <consortium name="The Broad Institute Genomics Platform"/>
            <consortium name="The Broad Institute Genome Sequencing Center for Infectious Disease"/>
            <person name="Wu L."/>
            <person name="Ma J."/>
        </authorList>
    </citation>
    <scope>NUCLEOTIDE SEQUENCE [LARGE SCALE GENOMIC DNA]</scope>
    <source>
        <strain evidence="3">KCTC 22671</strain>
    </source>
</reference>
<gene>
    <name evidence="2" type="ORF">ACFS5J_08035</name>
</gene>
<evidence type="ECO:0000313" key="2">
    <source>
        <dbReference type="EMBL" id="MFD2891956.1"/>
    </source>
</evidence>
<sequence length="61" mass="7546">MTYMKIIQYVYIVFALFFFYDAYSKKQHGENPWLSVIIAIVALGMFFFRRHFYNKHQNRNK</sequence>
<keyword evidence="3" id="KW-1185">Reference proteome</keyword>
<protein>
    <submittedName>
        <fullName evidence="2">Uncharacterized protein</fullName>
    </submittedName>
</protein>
<dbReference type="EMBL" id="JBHUPC010000013">
    <property type="protein sequence ID" value="MFD2891956.1"/>
    <property type="molecule type" value="Genomic_DNA"/>
</dbReference>